<proteinExistence type="predicted"/>
<keyword evidence="1" id="KW-1133">Transmembrane helix</keyword>
<evidence type="ECO:0000256" key="1">
    <source>
        <dbReference type="SAM" id="Phobius"/>
    </source>
</evidence>
<dbReference type="RefSeq" id="WP_023405442.1">
    <property type="nucleotide sequence ID" value="NZ_BAUJ01000070.1"/>
</dbReference>
<dbReference type="eggNOG" id="ENOG5031P8H">
    <property type="taxonomic scope" value="Bacteria"/>
</dbReference>
<protein>
    <submittedName>
        <fullName evidence="2">Uncharacterized protein</fullName>
    </submittedName>
</protein>
<feature type="transmembrane region" description="Helical" evidence="1">
    <location>
        <begin position="174"/>
        <end position="195"/>
    </location>
</feature>
<dbReference type="Proteomes" id="UP000017800">
    <property type="component" value="Unassembled WGS sequence"/>
</dbReference>
<feature type="transmembrane region" description="Helical" evidence="1">
    <location>
        <begin position="57"/>
        <end position="79"/>
    </location>
</feature>
<comment type="caution">
    <text evidence="2">The sequence shown here is derived from an EMBL/GenBank/DDBJ whole genome shotgun (WGS) entry which is preliminary data.</text>
</comment>
<keyword evidence="3" id="KW-1185">Reference proteome</keyword>
<sequence>MSIHTFNQPPVHDAKTKNDVVLDFSNDTRVRVGAGVGTIAVGFVTMAFPLIPREIFIQLFTIGLSSMAVVLMLLLSTGGYSLQQVVNAKGFKGYAALIVLLFAAAYAINLSSDHALFMIAAMVIGYFLLDEVSTIVRTVRQRSVKCLVLPAIDLMVTLICLAMLISGLSVDGVFVVSAVLGLKVVLLGCSAVLTLSEPNSSSFY</sequence>
<dbReference type="OrthoDB" id="5905683at2"/>
<keyword evidence="1" id="KW-0472">Membrane</keyword>
<organism evidence="2 3">
    <name type="scientific">Vibrio halioticoli NBRC 102217</name>
    <dbReference type="NCBI Taxonomy" id="1219072"/>
    <lineage>
        <taxon>Bacteria</taxon>
        <taxon>Pseudomonadati</taxon>
        <taxon>Pseudomonadota</taxon>
        <taxon>Gammaproteobacteria</taxon>
        <taxon>Vibrionales</taxon>
        <taxon>Vibrionaceae</taxon>
        <taxon>Vibrio</taxon>
    </lineage>
</organism>
<feature type="transmembrane region" description="Helical" evidence="1">
    <location>
        <begin position="115"/>
        <end position="135"/>
    </location>
</feature>
<feature type="transmembrane region" description="Helical" evidence="1">
    <location>
        <begin position="147"/>
        <end position="168"/>
    </location>
</feature>
<gene>
    <name evidence="2" type="ORF">VHA01S_070_00070</name>
</gene>
<feature type="transmembrane region" description="Helical" evidence="1">
    <location>
        <begin position="91"/>
        <end position="109"/>
    </location>
</feature>
<feature type="transmembrane region" description="Helical" evidence="1">
    <location>
        <begin position="32"/>
        <end position="51"/>
    </location>
</feature>
<reference evidence="2 3" key="1">
    <citation type="submission" date="2013-11" db="EMBL/GenBank/DDBJ databases">
        <title>Whole genome shotgun sequence of Vibrio halioticoli NBRC 102217.</title>
        <authorList>
            <person name="Isaki S."/>
            <person name="Kimura A."/>
            <person name="Ohji S."/>
            <person name="Hosoyama A."/>
            <person name="Fujita N."/>
            <person name="Hashimoto M."/>
            <person name="Hosoyama Y."/>
            <person name="Yamazoe A."/>
        </authorList>
    </citation>
    <scope>NUCLEOTIDE SEQUENCE [LARGE SCALE GENOMIC DNA]</scope>
    <source>
        <strain evidence="2 3">NBRC 102217</strain>
    </source>
</reference>
<accession>V5FNG3</accession>
<dbReference type="AlphaFoldDB" id="V5FNG3"/>
<evidence type="ECO:0000313" key="2">
    <source>
        <dbReference type="EMBL" id="GAD91146.1"/>
    </source>
</evidence>
<name>V5FNG3_9VIBR</name>
<dbReference type="EMBL" id="BAUJ01000070">
    <property type="protein sequence ID" value="GAD91146.1"/>
    <property type="molecule type" value="Genomic_DNA"/>
</dbReference>
<evidence type="ECO:0000313" key="3">
    <source>
        <dbReference type="Proteomes" id="UP000017800"/>
    </source>
</evidence>
<keyword evidence="1" id="KW-0812">Transmembrane</keyword>